<keyword evidence="8 9" id="KW-0807">Transducer</keyword>
<dbReference type="OMA" id="MDIWIDF"/>
<evidence type="ECO:0000256" key="2">
    <source>
        <dbReference type="ARBA" id="ARBA00010663"/>
    </source>
</evidence>
<evidence type="ECO:0000256" key="10">
    <source>
        <dbReference type="SAM" id="Phobius"/>
    </source>
</evidence>
<protein>
    <recommendedName>
        <fullName evidence="11">G-protein coupled receptors family 1 profile domain-containing protein</fullName>
    </recommendedName>
</protein>
<dbReference type="GO" id="GO:0004983">
    <property type="term" value="F:neuropeptide Y receptor activity"/>
    <property type="evidence" value="ECO:0007669"/>
    <property type="project" value="InterPro"/>
</dbReference>
<comment type="similarity">
    <text evidence="2 9">Belongs to the G-protein coupled receptor 1 family.</text>
</comment>
<feature type="transmembrane region" description="Helical" evidence="10">
    <location>
        <begin position="318"/>
        <end position="340"/>
    </location>
</feature>
<evidence type="ECO:0000256" key="8">
    <source>
        <dbReference type="ARBA" id="ARBA00023224"/>
    </source>
</evidence>
<evidence type="ECO:0000256" key="4">
    <source>
        <dbReference type="ARBA" id="ARBA00022989"/>
    </source>
</evidence>
<dbReference type="PROSITE" id="PS00237">
    <property type="entry name" value="G_PROTEIN_RECEP_F1_1"/>
    <property type="match status" value="1"/>
</dbReference>
<comment type="subcellular location">
    <subcellularLocation>
        <location evidence="1">Membrane</location>
        <topology evidence="1">Multi-pass membrane protein</topology>
    </subcellularLocation>
</comment>
<keyword evidence="4 10" id="KW-1133">Transmembrane helix</keyword>
<keyword evidence="6 10" id="KW-0472">Membrane</keyword>
<dbReference type="PRINTS" id="PR00237">
    <property type="entry name" value="GPCRRHODOPSN"/>
</dbReference>
<proteinExistence type="inferred from homology"/>
<evidence type="ECO:0000256" key="7">
    <source>
        <dbReference type="ARBA" id="ARBA00023170"/>
    </source>
</evidence>
<organism evidence="12 13">
    <name type="scientific">Magallana gigas</name>
    <name type="common">Pacific oyster</name>
    <name type="synonym">Crassostrea gigas</name>
    <dbReference type="NCBI Taxonomy" id="29159"/>
    <lineage>
        <taxon>Eukaryota</taxon>
        <taxon>Metazoa</taxon>
        <taxon>Spiralia</taxon>
        <taxon>Lophotrochozoa</taxon>
        <taxon>Mollusca</taxon>
        <taxon>Bivalvia</taxon>
        <taxon>Autobranchia</taxon>
        <taxon>Pteriomorphia</taxon>
        <taxon>Ostreida</taxon>
        <taxon>Ostreoidea</taxon>
        <taxon>Ostreidae</taxon>
        <taxon>Magallana</taxon>
    </lineage>
</organism>
<feature type="transmembrane region" description="Helical" evidence="10">
    <location>
        <begin position="63"/>
        <end position="88"/>
    </location>
</feature>
<dbReference type="Proteomes" id="UP000005408">
    <property type="component" value="Unassembled WGS sequence"/>
</dbReference>
<dbReference type="PROSITE" id="PS50262">
    <property type="entry name" value="G_PROTEIN_RECEP_F1_2"/>
    <property type="match status" value="1"/>
</dbReference>
<dbReference type="EnsemblMetazoa" id="G27965.2">
    <property type="protein sequence ID" value="G27965.2:cds"/>
    <property type="gene ID" value="G27965"/>
</dbReference>
<dbReference type="AlphaFoldDB" id="A0A8W8LHB7"/>
<keyword evidence="7 9" id="KW-0675">Receptor</keyword>
<dbReference type="PANTHER" id="PTHR45695">
    <property type="entry name" value="LEUCOKININ RECEPTOR-RELATED"/>
    <property type="match status" value="1"/>
</dbReference>
<feature type="transmembrane region" description="Helical" evidence="10">
    <location>
        <begin position="179"/>
        <end position="200"/>
    </location>
</feature>
<dbReference type="PANTHER" id="PTHR45695:SF22">
    <property type="entry name" value="G-PROTEIN COUPLED RECEPTORS FAMILY 1 PROFILE DOMAIN-CONTAINING PROTEIN"/>
    <property type="match status" value="1"/>
</dbReference>
<feature type="transmembrane region" description="Helical" evidence="10">
    <location>
        <begin position="232"/>
        <end position="258"/>
    </location>
</feature>
<feature type="transmembrane region" description="Helical" evidence="10">
    <location>
        <begin position="137"/>
        <end position="158"/>
    </location>
</feature>
<feature type="transmembrane region" description="Helical" evidence="10">
    <location>
        <begin position="279"/>
        <end position="298"/>
    </location>
</feature>
<evidence type="ECO:0000256" key="1">
    <source>
        <dbReference type="ARBA" id="ARBA00004141"/>
    </source>
</evidence>
<dbReference type="CDD" id="cd14993">
    <property type="entry name" value="7tmA_CCKR-like"/>
    <property type="match status" value="1"/>
</dbReference>
<accession>A0A8W8LHB7</accession>
<dbReference type="InterPro" id="IPR000276">
    <property type="entry name" value="GPCR_Rhodpsn"/>
</dbReference>
<evidence type="ECO:0000256" key="5">
    <source>
        <dbReference type="ARBA" id="ARBA00023040"/>
    </source>
</evidence>
<evidence type="ECO:0000259" key="11">
    <source>
        <dbReference type="PROSITE" id="PS50262"/>
    </source>
</evidence>
<evidence type="ECO:0000313" key="12">
    <source>
        <dbReference type="EnsemblMetazoa" id="G27965.2:cds"/>
    </source>
</evidence>
<dbReference type="SUPFAM" id="SSF81321">
    <property type="entry name" value="Family A G protein-coupled receptor-like"/>
    <property type="match status" value="1"/>
</dbReference>
<dbReference type="Gene3D" id="1.20.1070.10">
    <property type="entry name" value="Rhodopsin 7-helix transmembrane proteins"/>
    <property type="match status" value="1"/>
</dbReference>
<keyword evidence="5 9" id="KW-0297">G-protein coupled receptor</keyword>
<keyword evidence="3 9" id="KW-0812">Transmembrane</keyword>
<dbReference type="InterPro" id="IPR000611">
    <property type="entry name" value="NPY_rcpt"/>
</dbReference>
<evidence type="ECO:0000313" key="13">
    <source>
        <dbReference type="Proteomes" id="UP000005408"/>
    </source>
</evidence>
<dbReference type="SMART" id="SM01381">
    <property type="entry name" value="7TM_GPCR_Srsx"/>
    <property type="match status" value="1"/>
</dbReference>
<evidence type="ECO:0000256" key="9">
    <source>
        <dbReference type="RuleBase" id="RU000688"/>
    </source>
</evidence>
<feature type="domain" description="G-protein coupled receptors family 1 profile" evidence="11">
    <location>
        <begin position="79"/>
        <end position="337"/>
    </location>
</feature>
<dbReference type="PRINTS" id="PR01012">
    <property type="entry name" value="NRPEPTIDEYR"/>
</dbReference>
<evidence type="ECO:0000256" key="6">
    <source>
        <dbReference type="ARBA" id="ARBA00023136"/>
    </source>
</evidence>
<name>A0A8W8LHB7_MAGGI</name>
<dbReference type="InterPro" id="IPR017452">
    <property type="entry name" value="GPCR_Rhodpsn_7TM"/>
</dbReference>
<reference evidence="12" key="1">
    <citation type="submission" date="2022-08" db="UniProtKB">
        <authorList>
            <consortium name="EnsemblMetazoa"/>
        </authorList>
    </citation>
    <scope>IDENTIFICATION</scope>
    <source>
        <strain evidence="12">05x7-T-G4-1.051#20</strain>
    </source>
</reference>
<dbReference type="Pfam" id="PF00001">
    <property type="entry name" value="7tm_1"/>
    <property type="match status" value="1"/>
</dbReference>
<sequence>MESLQNISDNATGDVMSQFSFGYLSEDANFTGADTFNYYDFDLEKFAETMREELKGYKEPRTIALMFLYSVVFIVGLFGNIFVIVTVFHYKHMRTLTNVFLVNLAISDLLVVLFCIPITLGTYVYKDYVYGIGMCKLTSFLQGSAISVSSLSLLTISINRFIAIHRPLRAKIIFSKRRVYFVIVAIWCISFAVFVPLLVVNNIKNIGIPPFFSKRICNEHWDIPNGKELYNILVFISIFLIPLIAMVFAYTKISLVLWRNNDKPITQTRRVILQRRRTVKLLICVVVIFSVCWLPYNFTNIWLEFNITTASVVVSEQIYPLFQLLGISNSAINPICYCMMSSGFQKAFIRLCCRRRLNTKPDVILMVKFKDGSSESQEMTELTTRLSRHTAH</sequence>
<dbReference type="GO" id="GO:0005886">
    <property type="term" value="C:plasma membrane"/>
    <property type="evidence" value="ECO:0007669"/>
    <property type="project" value="TreeGrafter"/>
</dbReference>
<keyword evidence="13" id="KW-1185">Reference proteome</keyword>
<evidence type="ECO:0000256" key="3">
    <source>
        <dbReference type="ARBA" id="ARBA00022692"/>
    </source>
</evidence>
<feature type="transmembrane region" description="Helical" evidence="10">
    <location>
        <begin position="100"/>
        <end position="125"/>
    </location>
</feature>